<comment type="caution">
    <text evidence="2">The sequence shown here is derived from an EMBL/GenBank/DDBJ whole genome shotgun (WGS) entry which is preliminary data.</text>
</comment>
<evidence type="ECO:0000313" key="3">
    <source>
        <dbReference type="Proteomes" id="UP001231362"/>
    </source>
</evidence>
<name>A0ABT9V2V5_9BACL</name>
<feature type="transmembrane region" description="Helical" evidence="1">
    <location>
        <begin position="33"/>
        <end position="54"/>
    </location>
</feature>
<evidence type="ECO:0000256" key="1">
    <source>
        <dbReference type="SAM" id="Phobius"/>
    </source>
</evidence>
<keyword evidence="3" id="KW-1185">Reference proteome</keyword>
<protein>
    <submittedName>
        <fullName evidence="2">Uncharacterized protein</fullName>
    </submittedName>
</protein>
<dbReference type="EMBL" id="JAUSTU010000006">
    <property type="protein sequence ID" value="MDQ0155283.1"/>
    <property type="molecule type" value="Genomic_DNA"/>
</dbReference>
<proteinExistence type="predicted"/>
<reference evidence="2 3" key="1">
    <citation type="submission" date="2023-07" db="EMBL/GenBank/DDBJ databases">
        <title>Genomic Encyclopedia of Type Strains, Phase IV (KMG-IV): sequencing the most valuable type-strain genomes for metagenomic binning, comparative biology and taxonomic classification.</title>
        <authorList>
            <person name="Goeker M."/>
        </authorList>
    </citation>
    <scope>NUCLEOTIDE SEQUENCE [LARGE SCALE GENOMIC DNA]</scope>
    <source>
        <strain evidence="2 3">DSM 23948</strain>
    </source>
</reference>
<evidence type="ECO:0000313" key="2">
    <source>
        <dbReference type="EMBL" id="MDQ0155283.1"/>
    </source>
</evidence>
<keyword evidence="1" id="KW-0812">Transmembrane</keyword>
<keyword evidence="1" id="KW-1133">Transmembrane helix</keyword>
<keyword evidence="1" id="KW-0472">Membrane</keyword>
<accession>A0ABT9V2V5</accession>
<sequence>MPDEARQPSVVDTEMVPIHTKQILLWQMRERELVLLMPFCFSAGRHFCIIWYLVPLVDFLLDLSVWGGQ</sequence>
<organism evidence="2 3">
    <name type="scientific">Anoxybacillus andreesenii</name>
    <dbReference type="NCBI Taxonomy" id="1325932"/>
    <lineage>
        <taxon>Bacteria</taxon>
        <taxon>Bacillati</taxon>
        <taxon>Bacillota</taxon>
        <taxon>Bacilli</taxon>
        <taxon>Bacillales</taxon>
        <taxon>Anoxybacillaceae</taxon>
        <taxon>Anoxybacillus</taxon>
    </lineage>
</organism>
<gene>
    <name evidence="2" type="ORF">J2S07_001588</name>
</gene>
<dbReference type="Proteomes" id="UP001231362">
    <property type="component" value="Unassembled WGS sequence"/>
</dbReference>